<protein>
    <submittedName>
        <fullName evidence="9">ABC transporter transmembrane protein</fullName>
    </submittedName>
</protein>
<feature type="transmembrane region" description="Helical" evidence="8">
    <location>
        <begin position="531"/>
        <end position="553"/>
    </location>
</feature>
<keyword evidence="2" id="KW-0328">Glycosyltransferase</keyword>
<dbReference type="InterPro" id="IPR049829">
    <property type="entry name" value="MptA/B-like"/>
</dbReference>
<keyword evidence="5 8" id="KW-1133">Transmembrane helix</keyword>
<evidence type="ECO:0000256" key="7">
    <source>
        <dbReference type="ARBA" id="ARBA00043987"/>
    </source>
</evidence>
<feature type="transmembrane region" description="Helical" evidence="8">
    <location>
        <begin position="446"/>
        <end position="465"/>
    </location>
</feature>
<dbReference type="GO" id="GO:0016020">
    <property type="term" value="C:membrane"/>
    <property type="evidence" value="ECO:0007669"/>
    <property type="project" value="UniProtKB-SubCell"/>
</dbReference>
<accession>A0A2X4U1A5</accession>
<evidence type="ECO:0000313" key="10">
    <source>
        <dbReference type="Proteomes" id="UP000249091"/>
    </source>
</evidence>
<feature type="transmembrane region" description="Helical" evidence="8">
    <location>
        <begin position="507"/>
        <end position="525"/>
    </location>
</feature>
<keyword evidence="4 8" id="KW-0812">Transmembrane</keyword>
<dbReference type="Pfam" id="PF26314">
    <property type="entry name" value="MptA_B_family"/>
    <property type="match status" value="1"/>
</dbReference>
<comment type="similarity">
    <text evidence="7">Belongs to the MptA/B family.</text>
</comment>
<organism evidence="9 10">
    <name type="scientific">Rhodococcus coprophilus</name>
    <dbReference type="NCBI Taxonomy" id="38310"/>
    <lineage>
        <taxon>Bacteria</taxon>
        <taxon>Bacillati</taxon>
        <taxon>Actinomycetota</taxon>
        <taxon>Actinomycetes</taxon>
        <taxon>Mycobacteriales</taxon>
        <taxon>Nocardiaceae</taxon>
        <taxon>Rhodococcus</taxon>
    </lineage>
</organism>
<feature type="transmembrane region" description="Helical" evidence="8">
    <location>
        <begin position="71"/>
        <end position="93"/>
    </location>
</feature>
<sequence>MPPTTRPTPRANPVAAGRPGIATRALELTRRALGLDRPSPRADVALVLHGDESEGRGLDPVETTQLHRIRLFGATGTVLMAVGALGAGAQPVLQNPVQGVRGLGLAARMPSAALTLTMTGIVLVVLAWLLLGRFAIGRRDPDGQPRRLTRSQLDRTLLLWIVPLVVAPPMFSKDVYSYLAQSEIAARGLDPYAIGPAGALGVDHVLTRTVPNIWRDTSAPYGPAFLWLGEKIAALTGDNIVAGIFVHRLFALVGVALIVWALPRLARRCGVASVSALWLGAANPLLLFHLVAGVHNEALMLGLMLTGVELALRGVYPDSAHGDTSRGRAAAWIAAGTAVIALSAMIKVPSLLALGFVGMALARRRGGSFRAVTTTAVMLGIGAALVIGFVSWGSGLGWGWTQTLGTATEVRSWMSIPTLLGMGTGLGGVLLGLGDHTTAVLSITRPIAAVVAAFVTVRMLLATLTGRIHPVGALGVSLGAIVLLFPVVQPWYLLWAVIPLAAWATRPIFRIPTIAFSSVVSVILMPNGGEYQPFIIVQAAIATIAVVGLLIVATRNILPWRGEERAPVRPPHTADA</sequence>
<evidence type="ECO:0000256" key="1">
    <source>
        <dbReference type="ARBA" id="ARBA00004141"/>
    </source>
</evidence>
<evidence type="ECO:0000256" key="6">
    <source>
        <dbReference type="ARBA" id="ARBA00023136"/>
    </source>
</evidence>
<dbReference type="EMBL" id="LS483468">
    <property type="protein sequence ID" value="SQI28838.1"/>
    <property type="molecule type" value="Genomic_DNA"/>
</dbReference>
<evidence type="ECO:0000256" key="8">
    <source>
        <dbReference type="SAM" id="Phobius"/>
    </source>
</evidence>
<feature type="transmembrane region" description="Helical" evidence="8">
    <location>
        <begin position="412"/>
        <end position="434"/>
    </location>
</feature>
<keyword evidence="10" id="KW-1185">Reference proteome</keyword>
<comment type="subcellular location">
    <subcellularLocation>
        <location evidence="1">Membrane</location>
        <topology evidence="1">Multi-pass membrane protein</topology>
    </subcellularLocation>
</comment>
<dbReference type="KEGG" id="rcr:NCTC10994_00591"/>
<feature type="transmembrane region" description="Helical" evidence="8">
    <location>
        <begin position="329"/>
        <end position="357"/>
    </location>
</feature>
<feature type="transmembrane region" description="Helical" evidence="8">
    <location>
        <begin position="153"/>
        <end position="171"/>
    </location>
</feature>
<dbReference type="GO" id="GO:0016757">
    <property type="term" value="F:glycosyltransferase activity"/>
    <property type="evidence" value="ECO:0007669"/>
    <property type="project" value="UniProtKB-KW"/>
</dbReference>
<keyword evidence="3" id="KW-0808">Transferase</keyword>
<feature type="transmembrane region" description="Helical" evidence="8">
    <location>
        <begin position="274"/>
        <end position="295"/>
    </location>
</feature>
<dbReference type="AlphaFoldDB" id="A0A2X4U1A5"/>
<proteinExistence type="inferred from homology"/>
<feature type="transmembrane region" description="Helical" evidence="8">
    <location>
        <begin position="240"/>
        <end position="262"/>
    </location>
</feature>
<feature type="transmembrane region" description="Helical" evidence="8">
    <location>
        <begin position="113"/>
        <end position="132"/>
    </location>
</feature>
<dbReference type="STRING" id="1219011.GCA_001895045_00311"/>
<evidence type="ECO:0000256" key="3">
    <source>
        <dbReference type="ARBA" id="ARBA00022679"/>
    </source>
</evidence>
<feature type="transmembrane region" description="Helical" evidence="8">
    <location>
        <begin position="369"/>
        <end position="392"/>
    </location>
</feature>
<gene>
    <name evidence="9" type="ORF">NCTC10994_00591</name>
</gene>
<dbReference type="RefSeq" id="WP_169848797.1">
    <property type="nucleotide sequence ID" value="NZ_JAFBBL010000001.1"/>
</dbReference>
<evidence type="ECO:0000313" key="9">
    <source>
        <dbReference type="EMBL" id="SQI28838.1"/>
    </source>
</evidence>
<evidence type="ECO:0000256" key="4">
    <source>
        <dbReference type="ARBA" id="ARBA00022692"/>
    </source>
</evidence>
<keyword evidence="6 8" id="KW-0472">Membrane</keyword>
<name>A0A2X4U1A5_9NOCA</name>
<evidence type="ECO:0000256" key="5">
    <source>
        <dbReference type="ARBA" id="ARBA00022989"/>
    </source>
</evidence>
<evidence type="ECO:0000256" key="2">
    <source>
        <dbReference type="ARBA" id="ARBA00022676"/>
    </source>
</evidence>
<reference evidence="9 10" key="1">
    <citation type="submission" date="2018-06" db="EMBL/GenBank/DDBJ databases">
        <authorList>
            <consortium name="Pathogen Informatics"/>
            <person name="Doyle S."/>
        </authorList>
    </citation>
    <scope>NUCLEOTIDE SEQUENCE [LARGE SCALE GENOMIC DNA]</scope>
    <source>
        <strain evidence="9 10">NCTC10994</strain>
    </source>
</reference>
<dbReference type="Proteomes" id="UP000249091">
    <property type="component" value="Chromosome 1"/>
</dbReference>
<feature type="transmembrane region" description="Helical" evidence="8">
    <location>
        <begin position="471"/>
        <end position="495"/>
    </location>
</feature>
<dbReference type="NCBIfam" id="NF038066">
    <property type="entry name" value="MptB"/>
    <property type="match status" value="1"/>
</dbReference>